<evidence type="ECO:0000256" key="1">
    <source>
        <dbReference type="SAM" id="MobiDB-lite"/>
    </source>
</evidence>
<protein>
    <submittedName>
        <fullName evidence="2">Uncharacterized protein</fullName>
    </submittedName>
</protein>
<accession>A0A100WC09</accession>
<dbReference type="AlphaFoldDB" id="A0A100WC09"/>
<gene>
    <name evidence="2" type="ORF">RMCC_2688</name>
</gene>
<proteinExistence type="predicted"/>
<dbReference type="EMBL" id="BCSY01000042">
    <property type="protein sequence ID" value="GAS95722.1"/>
    <property type="molecule type" value="Genomic_DNA"/>
</dbReference>
<feature type="region of interest" description="Disordered" evidence="1">
    <location>
        <begin position="1"/>
        <end position="37"/>
    </location>
</feature>
<dbReference type="RefSeq" id="WP_230022543.1">
    <property type="nucleotide sequence ID" value="NZ_BCSY01000042.1"/>
</dbReference>
<organism evidence="2 3">
    <name type="scientific">Mycolicibacterium canariasense</name>
    <name type="common">Mycobacterium canariasense</name>
    <dbReference type="NCBI Taxonomy" id="228230"/>
    <lineage>
        <taxon>Bacteria</taxon>
        <taxon>Bacillati</taxon>
        <taxon>Actinomycetota</taxon>
        <taxon>Actinomycetes</taxon>
        <taxon>Mycobacteriales</taxon>
        <taxon>Mycobacteriaceae</taxon>
        <taxon>Mycolicibacterium</taxon>
    </lineage>
</organism>
<sequence>MTLTTAAPLNTVAPTVTLPPPPPFHMASNSPAVSSNAPVAQVPASAPSAVPDTAALADAFAASADPGGELAALVTAVAARSRTAAQQGLTLATVEAACKQTLKQIRAALLAAVADTAHPGGRPGVYDGFTVATKAGSRSLSYTDLEENYPDVYAEMVSVGKPSIVLTYTG</sequence>
<evidence type="ECO:0000313" key="2">
    <source>
        <dbReference type="EMBL" id="GAS95722.1"/>
    </source>
</evidence>
<name>A0A100WC09_MYCCR</name>
<keyword evidence="3" id="KW-1185">Reference proteome</keyword>
<evidence type="ECO:0000313" key="3">
    <source>
        <dbReference type="Proteomes" id="UP000069443"/>
    </source>
</evidence>
<reference evidence="3" key="1">
    <citation type="journal article" date="2016" name="Genome Announc.">
        <title>Draft Genome Sequences of Five Rapidly Growing Mycobacterium Species, M. thermoresistibile, M. fortuitum subsp. acetamidolyticum, M. canariasense, M. brisbanense, and M. novocastrense.</title>
        <authorList>
            <person name="Katahira K."/>
            <person name="Ogura Y."/>
            <person name="Gotoh Y."/>
            <person name="Hayashi T."/>
        </authorList>
    </citation>
    <scope>NUCLEOTIDE SEQUENCE [LARGE SCALE GENOMIC DNA]</scope>
    <source>
        <strain evidence="3">JCM15298</strain>
    </source>
</reference>
<dbReference type="STRING" id="228230.RMCC_2688"/>
<reference evidence="3" key="2">
    <citation type="submission" date="2016-02" db="EMBL/GenBank/DDBJ databases">
        <title>Draft genome sequence of five rapidly growing Mycobacterium species.</title>
        <authorList>
            <person name="Katahira K."/>
            <person name="Gotou Y."/>
            <person name="Iida K."/>
            <person name="Ogura Y."/>
            <person name="Hayashi T."/>
        </authorList>
    </citation>
    <scope>NUCLEOTIDE SEQUENCE [LARGE SCALE GENOMIC DNA]</scope>
    <source>
        <strain evidence="3">JCM15298</strain>
    </source>
</reference>
<comment type="caution">
    <text evidence="2">The sequence shown here is derived from an EMBL/GenBank/DDBJ whole genome shotgun (WGS) entry which is preliminary data.</text>
</comment>
<dbReference type="Proteomes" id="UP000069443">
    <property type="component" value="Unassembled WGS sequence"/>
</dbReference>
<feature type="compositionally biased region" description="Low complexity" evidence="1">
    <location>
        <begin position="27"/>
        <end position="37"/>
    </location>
</feature>